<organism evidence="2 3">
    <name type="scientific">Blattamonas nauphoetae</name>
    <dbReference type="NCBI Taxonomy" id="2049346"/>
    <lineage>
        <taxon>Eukaryota</taxon>
        <taxon>Metamonada</taxon>
        <taxon>Preaxostyla</taxon>
        <taxon>Oxymonadida</taxon>
        <taxon>Blattamonas</taxon>
    </lineage>
</organism>
<keyword evidence="3" id="KW-1185">Reference proteome</keyword>
<feature type="region of interest" description="Disordered" evidence="1">
    <location>
        <begin position="185"/>
        <end position="204"/>
    </location>
</feature>
<dbReference type="Proteomes" id="UP001281761">
    <property type="component" value="Unassembled WGS sequence"/>
</dbReference>
<dbReference type="EMBL" id="JARBJD010000186">
    <property type="protein sequence ID" value="KAK2948012.1"/>
    <property type="molecule type" value="Genomic_DNA"/>
</dbReference>
<gene>
    <name evidence="2" type="ORF">BLNAU_17048</name>
</gene>
<protein>
    <submittedName>
        <fullName evidence="2">Uncharacterized protein</fullName>
    </submittedName>
</protein>
<evidence type="ECO:0000256" key="1">
    <source>
        <dbReference type="SAM" id="MobiDB-lite"/>
    </source>
</evidence>
<reference evidence="2 3" key="1">
    <citation type="journal article" date="2022" name="bioRxiv">
        <title>Genomics of Preaxostyla Flagellates Illuminates Evolutionary Transitions and the Path Towards Mitochondrial Loss.</title>
        <authorList>
            <person name="Novak L.V.F."/>
            <person name="Treitli S.C."/>
            <person name="Pyrih J."/>
            <person name="Halakuc P."/>
            <person name="Pipaliya S.V."/>
            <person name="Vacek V."/>
            <person name="Brzon O."/>
            <person name="Soukal P."/>
            <person name="Eme L."/>
            <person name="Dacks J.B."/>
            <person name="Karnkowska A."/>
            <person name="Elias M."/>
            <person name="Hampl V."/>
        </authorList>
    </citation>
    <scope>NUCLEOTIDE SEQUENCE [LARGE SCALE GENOMIC DNA]</scope>
    <source>
        <strain evidence="2">NAU3</strain>
        <tissue evidence="2">Gut</tissue>
    </source>
</reference>
<proteinExistence type="predicted"/>
<feature type="region of interest" description="Disordered" evidence="1">
    <location>
        <begin position="229"/>
        <end position="253"/>
    </location>
</feature>
<evidence type="ECO:0000313" key="2">
    <source>
        <dbReference type="EMBL" id="KAK2948012.1"/>
    </source>
</evidence>
<name>A0ABQ9XBI3_9EUKA</name>
<comment type="caution">
    <text evidence="2">The sequence shown here is derived from an EMBL/GenBank/DDBJ whole genome shotgun (WGS) entry which is preliminary data.</text>
</comment>
<evidence type="ECO:0000313" key="3">
    <source>
        <dbReference type="Proteomes" id="UP001281761"/>
    </source>
</evidence>
<feature type="region of interest" description="Disordered" evidence="1">
    <location>
        <begin position="146"/>
        <end position="172"/>
    </location>
</feature>
<sequence length="347" mass="38466">MKRLHPVSSHHLTIRKEAPSQSLAHLLQMTNVSHHSHSPLLSHKIDPLSYCHTSSLLLPPISVSLSIHDHTDTLSITTFFISPSNNNRRTLTSLYSAPPLPRRSQSILPHHPPTITEHSLHSTQPLFSLADRSRIFHTIHQQSPSTHFTLLSPSSPSPIAVDPSTPSTNNHRALTSLFSAPLLPRQSQSNLPHHPPTITEHSLHSSQPLFSLANRSRIFHTIHQQSPSTHFTLLSPSSPSPIAVDPSTPSTNNHRALTSLFSAPPLPRRSLSILPHHPAAPSHSSLPFLKISADTTITAHSQHVTRQLISSQHEPHREGCRPKFQTRHRLVSIAIHPQLAMQTPQQK</sequence>
<accession>A0ABQ9XBI3</accession>